<sequence length="254" mass="29477">MKRDAVPLEVVVVNLERSWERRQQMTALLTPLGLSFSFFQAVDGKAAHHPLFDRADQKLAEIRRGFTLNPGELGCFASHYLLWQRCVQDNRPLLIFEDDVAINDGFLEAYRLASERISRCGLIRFSGHKERAYTLQETIDDQWSIVRFFKGPHGTSCYAVSPKAAARLIATASVWFEPVDCHLDRFWTHGVNSLAIFPYPVRHAADTEEQSEIWQGTKRAPKSRRFRRWRALYRARDDVGRFLANLPYSWRKSF</sequence>
<dbReference type="Pfam" id="PF01755">
    <property type="entry name" value="Glyco_transf_25"/>
    <property type="match status" value="1"/>
</dbReference>
<name>A0ABV0LZ27_9HYPH</name>
<dbReference type="EMBL" id="JBEAAL010000003">
    <property type="protein sequence ID" value="MEQ1404865.1"/>
    <property type="molecule type" value="Genomic_DNA"/>
</dbReference>
<dbReference type="CDD" id="cd06532">
    <property type="entry name" value="Glyco_transf_25"/>
    <property type="match status" value="1"/>
</dbReference>
<evidence type="ECO:0000259" key="1">
    <source>
        <dbReference type="Pfam" id="PF01755"/>
    </source>
</evidence>
<dbReference type="RefSeq" id="WP_227704249.1">
    <property type="nucleotide sequence ID" value="NZ_JBEAAL010000003.1"/>
</dbReference>
<comment type="caution">
    <text evidence="2">The sequence shown here is derived from an EMBL/GenBank/DDBJ whole genome shotgun (WGS) entry which is preliminary data.</text>
</comment>
<dbReference type="Proteomes" id="UP001496627">
    <property type="component" value="Unassembled WGS sequence"/>
</dbReference>
<dbReference type="InterPro" id="IPR002654">
    <property type="entry name" value="Glyco_trans_25"/>
</dbReference>
<organism evidence="2 3">
    <name type="scientific">Neorhizobium phenanthreniclasticum</name>
    <dbReference type="NCBI Taxonomy" id="3157917"/>
    <lineage>
        <taxon>Bacteria</taxon>
        <taxon>Pseudomonadati</taxon>
        <taxon>Pseudomonadota</taxon>
        <taxon>Alphaproteobacteria</taxon>
        <taxon>Hyphomicrobiales</taxon>
        <taxon>Rhizobiaceae</taxon>
        <taxon>Rhizobium/Agrobacterium group</taxon>
        <taxon>Neorhizobium</taxon>
    </lineage>
</organism>
<gene>
    <name evidence="2" type="ORF">ABK249_07965</name>
</gene>
<evidence type="ECO:0000313" key="2">
    <source>
        <dbReference type="EMBL" id="MEQ1404865.1"/>
    </source>
</evidence>
<feature type="domain" description="Glycosyl transferase family 25" evidence="1">
    <location>
        <begin position="10"/>
        <end position="181"/>
    </location>
</feature>
<reference evidence="2 3" key="1">
    <citation type="submission" date="2024-05" db="EMBL/GenBank/DDBJ databases">
        <title>Neorhizobium sp. Rsf11, a plant growth promoting and heavy metal resistant PAH-degrader.</title>
        <authorList>
            <person name="Golubev S.N."/>
            <person name="Muratova A.Y."/>
            <person name="Markelova M.I."/>
        </authorList>
    </citation>
    <scope>NUCLEOTIDE SEQUENCE [LARGE SCALE GENOMIC DNA]</scope>
    <source>
        <strain evidence="2 3">Rsf11</strain>
    </source>
</reference>
<proteinExistence type="predicted"/>
<protein>
    <submittedName>
        <fullName evidence="2">Glycosyltransferase family 25 protein</fullName>
    </submittedName>
</protein>
<evidence type="ECO:0000313" key="3">
    <source>
        <dbReference type="Proteomes" id="UP001496627"/>
    </source>
</evidence>
<accession>A0ABV0LZ27</accession>
<keyword evidence="3" id="KW-1185">Reference proteome</keyword>